<gene>
    <name evidence="7" type="ORF">CTheo_1315</name>
</gene>
<keyword evidence="5" id="KW-0472">Membrane</keyword>
<sequence length="523" mass="58901">MDDSLYDSPAGSSSAVEHRTPTDAIIRSRRSATDTGEFITAPSDPAISEDSDKHAEGRSDNDQGHNSESPRSVSPPPLGNTESAQEQSGTDTKAPEEKQCRICLAGPEEEPELGRLISPCLCRGSIRVRMFRAIQMRWVTEVVLQKYVHVNCLKQWRTMSQSRSAFWSCPQCGFRYAFARTRALGLATSPVILSTASMVLFTVIVLMSSFLATYFVSDVDSFNESPSNQRDSNSFFSFGTVIISPFDYYTYSWDTARDVFKLAARTFSDISDAEYEYEFWKRKEHDHDDDDDDILDNTNYEGVHSSKGFKSTVKVAQKSGTQRRDSSKRKSRSPPSRFERVVRGFVYRFTTGLGVVGILSFLNLLFSFGLFAPLRLFGGNWTRGQRGRAAANDTASLVIIIFVIIGIVRAVWLVYKLTRHIAQLLLRRAETAILEVGQADEEVELEPWGPYLKRIARELPDRVRTIPYRLLPGMAFGWVFMTLVEAWHALRNWTRDAVGHMVQGPQPGIPVVGHQRGVFLGDW</sequence>
<keyword evidence="2" id="KW-0863">Zinc-finger</keyword>
<comment type="caution">
    <text evidence="7">The sequence shown here is derived from an EMBL/GenBank/DDBJ whole genome shotgun (WGS) entry which is preliminary data.</text>
</comment>
<feature type="compositionally biased region" description="Polar residues" evidence="4">
    <location>
        <begin position="80"/>
        <end position="91"/>
    </location>
</feature>
<dbReference type="SMART" id="SM00744">
    <property type="entry name" value="RINGv"/>
    <property type="match status" value="1"/>
</dbReference>
<dbReference type="PANTHER" id="PTHR46347:SF1">
    <property type="entry name" value="RING_FYVE_PHD ZINC FINGER SUPERFAMILY PROTEIN"/>
    <property type="match status" value="1"/>
</dbReference>
<dbReference type="InterPro" id="IPR013083">
    <property type="entry name" value="Znf_RING/FYVE/PHD"/>
</dbReference>
<name>A0A5N5QVL9_9AGAM</name>
<accession>A0A5N5QVL9</accession>
<feature type="region of interest" description="Disordered" evidence="4">
    <location>
        <begin position="314"/>
        <end position="335"/>
    </location>
</feature>
<evidence type="ECO:0000313" key="7">
    <source>
        <dbReference type="EMBL" id="KAB5595237.1"/>
    </source>
</evidence>
<evidence type="ECO:0000259" key="6">
    <source>
        <dbReference type="PROSITE" id="PS51292"/>
    </source>
</evidence>
<evidence type="ECO:0000256" key="1">
    <source>
        <dbReference type="ARBA" id="ARBA00022723"/>
    </source>
</evidence>
<keyword evidence="1" id="KW-0479">Metal-binding</keyword>
<dbReference type="Gene3D" id="3.30.40.10">
    <property type="entry name" value="Zinc/RING finger domain, C3HC4 (zinc finger)"/>
    <property type="match status" value="1"/>
</dbReference>
<dbReference type="PANTHER" id="PTHR46347">
    <property type="entry name" value="RING/FYVE/PHD ZINC FINGER SUPERFAMILY PROTEIN"/>
    <property type="match status" value="1"/>
</dbReference>
<reference evidence="7 8" key="1">
    <citation type="journal article" date="2019" name="Fungal Biol. Biotechnol.">
        <title>Draft genome sequence of fastidious pathogen Ceratobasidium theobromae, which causes vascular-streak dieback in Theobroma cacao.</title>
        <authorList>
            <person name="Ali S.S."/>
            <person name="Asman A."/>
            <person name="Shao J."/>
            <person name="Firmansyah A.P."/>
            <person name="Susilo A.W."/>
            <person name="Rosmana A."/>
            <person name="McMahon P."/>
            <person name="Junaid M."/>
            <person name="Guest D."/>
            <person name="Kheng T.Y."/>
            <person name="Meinhardt L.W."/>
            <person name="Bailey B.A."/>
        </authorList>
    </citation>
    <scope>NUCLEOTIDE SEQUENCE [LARGE SCALE GENOMIC DNA]</scope>
    <source>
        <strain evidence="7 8">CT2</strain>
    </source>
</reference>
<keyword evidence="8" id="KW-1185">Reference proteome</keyword>
<feature type="transmembrane region" description="Helical" evidence="5">
    <location>
        <begin position="345"/>
        <end position="374"/>
    </location>
</feature>
<keyword evidence="5" id="KW-1133">Transmembrane helix</keyword>
<dbReference type="InterPro" id="IPR011016">
    <property type="entry name" value="Znf_RING-CH"/>
</dbReference>
<proteinExistence type="predicted"/>
<dbReference type="GO" id="GO:0008270">
    <property type="term" value="F:zinc ion binding"/>
    <property type="evidence" value="ECO:0007669"/>
    <property type="project" value="UniProtKB-KW"/>
</dbReference>
<feature type="compositionally biased region" description="Basic and acidic residues" evidence="4">
    <location>
        <begin position="50"/>
        <end position="65"/>
    </location>
</feature>
<evidence type="ECO:0000256" key="3">
    <source>
        <dbReference type="ARBA" id="ARBA00022833"/>
    </source>
</evidence>
<organism evidence="7 8">
    <name type="scientific">Ceratobasidium theobromae</name>
    <dbReference type="NCBI Taxonomy" id="1582974"/>
    <lineage>
        <taxon>Eukaryota</taxon>
        <taxon>Fungi</taxon>
        <taxon>Dikarya</taxon>
        <taxon>Basidiomycota</taxon>
        <taxon>Agaricomycotina</taxon>
        <taxon>Agaricomycetes</taxon>
        <taxon>Cantharellales</taxon>
        <taxon>Ceratobasidiaceae</taxon>
        <taxon>Ceratobasidium</taxon>
    </lineage>
</organism>
<keyword evidence="3" id="KW-0862">Zinc</keyword>
<keyword evidence="5" id="KW-0812">Transmembrane</keyword>
<protein>
    <recommendedName>
        <fullName evidence="6">RING-CH-type domain-containing protein</fullName>
    </recommendedName>
</protein>
<dbReference type="AlphaFoldDB" id="A0A5N5QVL9"/>
<dbReference type="SUPFAM" id="SSF57850">
    <property type="entry name" value="RING/U-box"/>
    <property type="match status" value="1"/>
</dbReference>
<dbReference type="OrthoDB" id="264354at2759"/>
<dbReference type="Pfam" id="PF12906">
    <property type="entry name" value="RINGv"/>
    <property type="match status" value="1"/>
</dbReference>
<feature type="region of interest" description="Disordered" evidence="4">
    <location>
        <begin position="1"/>
        <end position="97"/>
    </location>
</feature>
<evidence type="ECO:0000256" key="4">
    <source>
        <dbReference type="SAM" id="MobiDB-lite"/>
    </source>
</evidence>
<dbReference type="Proteomes" id="UP000383932">
    <property type="component" value="Unassembled WGS sequence"/>
</dbReference>
<dbReference type="PROSITE" id="PS51292">
    <property type="entry name" value="ZF_RING_CH"/>
    <property type="match status" value="1"/>
</dbReference>
<feature type="domain" description="RING-CH-type" evidence="6">
    <location>
        <begin position="92"/>
        <end position="179"/>
    </location>
</feature>
<evidence type="ECO:0000313" key="8">
    <source>
        <dbReference type="Proteomes" id="UP000383932"/>
    </source>
</evidence>
<feature type="transmembrane region" description="Helical" evidence="5">
    <location>
        <begin position="191"/>
        <end position="215"/>
    </location>
</feature>
<dbReference type="EMBL" id="SSOP01000011">
    <property type="protein sequence ID" value="KAB5595237.1"/>
    <property type="molecule type" value="Genomic_DNA"/>
</dbReference>
<evidence type="ECO:0000256" key="2">
    <source>
        <dbReference type="ARBA" id="ARBA00022771"/>
    </source>
</evidence>
<dbReference type="CDD" id="cd16495">
    <property type="entry name" value="RING_CH-C4HC3_MARCH"/>
    <property type="match status" value="1"/>
</dbReference>
<feature type="transmembrane region" description="Helical" evidence="5">
    <location>
        <begin position="394"/>
        <end position="415"/>
    </location>
</feature>
<evidence type="ECO:0000256" key="5">
    <source>
        <dbReference type="SAM" id="Phobius"/>
    </source>
</evidence>